<evidence type="ECO:0000313" key="2">
    <source>
        <dbReference type="Proteomes" id="UP000054937"/>
    </source>
</evidence>
<comment type="caution">
    <text evidence="1">The sequence shown here is derived from an EMBL/GenBank/DDBJ whole genome shotgun (WGS) entry which is preliminary data.</text>
</comment>
<dbReference type="InParanoid" id="A0A0V0QQ94"/>
<organism evidence="1 2">
    <name type="scientific">Pseudocohnilembus persalinus</name>
    <name type="common">Ciliate</name>
    <dbReference type="NCBI Taxonomy" id="266149"/>
    <lineage>
        <taxon>Eukaryota</taxon>
        <taxon>Sar</taxon>
        <taxon>Alveolata</taxon>
        <taxon>Ciliophora</taxon>
        <taxon>Intramacronucleata</taxon>
        <taxon>Oligohymenophorea</taxon>
        <taxon>Scuticociliatia</taxon>
        <taxon>Philasterida</taxon>
        <taxon>Pseudocohnilembidae</taxon>
        <taxon>Pseudocohnilembus</taxon>
    </lineage>
</organism>
<proteinExistence type="predicted"/>
<evidence type="ECO:0000313" key="1">
    <source>
        <dbReference type="EMBL" id="KRX04441.1"/>
    </source>
</evidence>
<protein>
    <submittedName>
        <fullName evidence="1">Uncharacterized protein</fullName>
    </submittedName>
</protein>
<dbReference type="Proteomes" id="UP000054937">
    <property type="component" value="Unassembled WGS sequence"/>
</dbReference>
<name>A0A0V0QQ94_PSEPJ</name>
<sequence>MEKYREEVNEFVKDFYFNQYCMVGAKDQNENQYIGIKEAEKKIIYFNIFRCDVRRNEIQEVKDDIFQVLNDFFFYIKEKLKNYKVQKPIIFSMKEIFEKKQKNYSKQRLIVFDPITNKNISSKKVQDDYKYVETIYQEFDNAYENLQQPSTFENLFKEYICS</sequence>
<gene>
    <name evidence="1" type="ORF">PPERSA_00210</name>
</gene>
<dbReference type="AlphaFoldDB" id="A0A0V0QQ94"/>
<reference evidence="1 2" key="1">
    <citation type="journal article" date="2015" name="Sci. Rep.">
        <title>Genome of the facultative scuticociliatosis pathogen Pseudocohnilembus persalinus provides insight into its virulence through horizontal gene transfer.</title>
        <authorList>
            <person name="Xiong J."/>
            <person name="Wang G."/>
            <person name="Cheng J."/>
            <person name="Tian M."/>
            <person name="Pan X."/>
            <person name="Warren A."/>
            <person name="Jiang C."/>
            <person name="Yuan D."/>
            <person name="Miao W."/>
        </authorList>
    </citation>
    <scope>NUCLEOTIDE SEQUENCE [LARGE SCALE GENOMIC DNA]</scope>
    <source>
        <strain evidence="1">36N120E</strain>
    </source>
</reference>
<accession>A0A0V0QQ94</accession>
<keyword evidence="2" id="KW-1185">Reference proteome</keyword>
<dbReference type="EMBL" id="LDAU01000116">
    <property type="protein sequence ID" value="KRX04441.1"/>
    <property type="molecule type" value="Genomic_DNA"/>
</dbReference>